<evidence type="ECO:0000256" key="12">
    <source>
        <dbReference type="ARBA" id="ARBA00030980"/>
    </source>
</evidence>
<keyword evidence="11 16" id="KW-0067">ATP-binding</keyword>
<comment type="function">
    <text evidence="1">Component of the EKC/KEOPS complex that is required for the formation of a threonylcarbamoyl group on adenosine at position 37 (t(6)A37) in tRNAs that read codons beginning with adenine. The complex is probably involved in the transfer of the threonylcarbamoyl moiety of threonylcarbamoyl-AMP (TC-AMP) to the N6 group of A37. BUD32 has ATPase activity in the context of the EKC/KEOPS complex and likely plays a supporting role to the catalytic subunit KAE1. The EKC/KEOPS complex also promotes both telomere uncapping and telomere elongation. The complex is required for efficient recruitment of transcriptional coactivators.</text>
</comment>
<reference evidence="18" key="1">
    <citation type="submission" date="2021-03" db="EMBL/GenBank/DDBJ databases">
        <title>Comparative genomics and phylogenomic investigation of the class Geoglossomycetes provide insights into ecological specialization and systematics.</title>
        <authorList>
            <person name="Melie T."/>
            <person name="Pirro S."/>
            <person name="Miller A.N."/>
            <person name="Quandt A."/>
        </authorList>
    </citation>
    <scope>NUCLEOTIDE SEQUENCE</scope>
    <source>
        <strain evidence="18">GBOQ0MN5Z8</strain>
    </source>
</reference>
<dbReference type="InterPro" id="IPR011009">
    <property type="entry name" value="Kinase-like_dom_sf"/>
</dbReference>
<comment type="catalytic activity">
    <reaction evidence="15">
        <text>L-seryl-[protein] + ATP = O-phospho-L-seryl-[protein] + ADP + H(+)</text>
        <dbReference type="Rhea" id="RHEA:17989"/>
        <dbReference type="Rhea" id="RHEA-COMP:9863"/>
        <dbReference type="Rhea" id="RHEA-COMP:11604"/>
        <dbReference type="ChEBI" id="CHEBI:15378"/>
        <dbReference type="ChEBI" id="CHEBI:29999"/>
        <dbReference type="ChEBI" id="CHEBI:30616"/>
        <dbReference type="ChEBI" id="CHEBI:83421"/>
        <dbReference type="ChEBI" id="CHEBI:456216"/>
        <dbReference type="EC" id="2.7.11.1"/>
    </reaction>
</comment>
<dbReference type="InterPro" id="IPR017441">
    <property type="entry name" value="Protein_kinase_ATP_BS"/>
</dbReference>
<evidence type="ECO:0000256" key="10">
    <source>
        <dbReference type="ARBA" id="ARBA00022777"/>
    </source>
</evidence>
<dbReference type="GO" id="GO:0004674">
    <property type="term" value="F:protein serine/threonine kinase activity"/>
    <property type="evidence" value="ECO:0007669"/>
    <property type="project" value="UniProtKB-KW"/>
</dbReference>
<dbReference type="GO" id="GO:0043657">
    <property type="term" value="C:host cell"/>
    <property type="evidence" value="ECO:0007669"/>
    <property type="project" value="UniProtKB-SubCell"/>
</dbReference>
<evidence type="ECO:0000256" key="7">
    <source>
        <dbReference type="ARBA" id="ARBA00022527"/>
    </source>
</evidence>
<dbReference type="PANTHER" id="PTHR22984">
    <property type="entry name" value="SERINE/THREONINE-PROTEIN KINASE PIM"/>
    <property type="match status" value="1"/>
</dbReference>
<dbReference type="Proteomes" id="UP000698800">
    <property type="component" value="Unassembled WGS sequence"/>
</dbReference>
<feature type="domain" description="Protein kinase" evidence="17">
    <location>
        <begin position="91"/>
        <end position="405"/>
    </location>
</feature>
<dbReference type="PROSITE" id="PS00107">
    <property type="entry name" value="PROTEIN_KINASE_ATP"/>
    <property type="match status" value="1"/>
</dbReference>
<dbReference type="PANTHER" id="PTHR22984:SF25">
    <property type="entry name" value="PROTEIN KINASE DOMAIN-CONTAINING PROTEIN"/>
    <property type="match status" value="1"/>
</dbReference>
<dbReference type="GO" id="GO:0005737">
    <property type="term" value="C:cytoplasm"/>
    <property type="evidence" value="ECO:0007669"/>
    <property type="project" value="TreeGrafter"/>
</dbReference>
<evidence type="ECO:0000256" key="9">
    <source>
        <dbReference type="ARBA" id="ARBA00022741"/>
    </source>
</evidence>
<keyword evidence="19" id="KW-1185">Reference proteome</keyword>
<evidence type="ECO:0000256" key="15">
    <source>
        <dbReference type="ARBA" id="ARBA00048679"/>
    </source>
</evidence>
<protein>
    <recommendedName>
        <fullName evidence="6">EKC/KEOPS complex subunit BUD32</fullName>
        <ecNumber evidence="4">2.7.11.1</ecNumber>
    </recommendedName>
    <alternativeName>
        <fullName evidence="12 13">Atypical Serine/threonine protein kinase BUD32</fullName>
    </alternativeName>
    <alternativeName>
        <fullName evidence="5">EKC/KEOPS complex subunit bud32</fullName>
    </alternativeName>
</protein>
<evidence type="ECO:0000256" key="13">
    <source>
        <dbReference type="ARBA" id="ARBA00033194"/>
    </source>
</evidence>
<keyword evidence="9 16" id="KW-0547">Nucleotide-binding</keyword>
<dbReference type="InterPro" id="IPR051138">
    <property type="entry name" value="PIM_Ser/Thr_kinase"/>
</dbReference>
<evidence type="ECO:0000313" key="18">
    <source>
        <dbReference type="EMBL" id="KAH0541514.1"/>
    </source>
</evidence>
<evidence type="ECO:0000259" key="17">
    <source>
        <dbReference type="PROSITE" id="PS50011"/>
    </source>
</evidence>
<sequence>MTQIYDDYGPGKYIFQESLSQIIDNEAHPLHNTYIEALATIKQPCSHEPAILGYNPKDLFDERTMEDVEKHHQAHQIPKMDDMCGDFKRDYQLYAFLGSGSFGAVFAARTTRRGEDGKYLHVAVKFCPIRLAMKQSGGLIRYGRWGIISNEVLALALLRDNPGVPKAYAIYAHGCTLISVIELFAVWPDTDELESLPPFNFKHNPAKIVRLQTCDGNELAGTYRSIPGYKEVEEMDVCKMSTIHLSTLQSMKERGCSHDDIAHRNIIINENYDVKLIDWGASQVHPSEEGWFNNRFVTNHEIEFRPPEWVLSGRNLLPSRKGRIVDDHRRYDLWRMSCLVYYYLHHNFPFQLGIPKAERKWAVRYGELKIKDSLTQDCSDALMAMLEQNPQSRGKTEDLATLPWNSGFYVDTDYEFRNVMHPPFVPRKYSNLDISRGSKIRDTVHRFNMTFYGDRIVRGFDSLYRCFAQWALGDQTRWQEIRANTLLHYQRFTSGLSADTSTPDDAAQLRVYRQINRRIPEGVERCLQRSDLLSPPSLIRIIADALSCQAVLVIDDRTLSEEDEPDLHIYGNVHERRPPHVFQIHLYYDVPNNAYDLVQLHHHDWGNLYLLHAHPDMDTSIYGLDDDHRANIEAAKARERRRSEGLPRELTPHKTMSRYYDWHSDSPPR</sequence>
<evidence type="ECO:0000256" key="3">
    <source>
        <dbReference type="ARBA" id="ARBA00011534"/>
    </source>
</evidence>
<name>A0A9P8I5Y7_9PEZI</name>
<keyword evidence="8" id="KW-0808">Transferase</keyword>
<feature type="binding site" evidence="16">
    <location>
        <position position="125"/>
    </location>
    <ligand>
        <name>ATP</name>
        <dbReference type="ChEBI" id="CHEBI:30616"/>
    </ligand>
</feature>
<evidence type="ECO:0000256" key="11">
    <source>
        <dbReference type="ARBA" id="ARBA00022840"/>
    </source>
</evidence>
<comment type="subunit">
    <text evidence="3">Component of the EKC/KEOPS complex composed of at least BUD32, CGI121, GON7, KAE1 and PCC1; the whole complex dimerizes.</text>
</comment>
<evidence type="ECO:0000256" key="6">
    <source>
        <dbReference type="ARBA" id="ARBA00019973"/>
    </source>
</evidence>
<dbReference type="PROSITE" id="PS00109">
    <property type="entry name" value="PROTEIN_KINASE_TYR"/>
    <property type="match status" value="1"/>
</dbReference>
<dbReference type="InterPro" id="IPR000719">
    <property type="entry name" value="Prot_kinase_dom"/>
</dbReference>
<accession>A0A9P8I5Y7</accession>
<comment type="catalytic activity">
    <reaction evidence="14">
        <text>L-threonyl-[protein] + ATP = O-phospho-L-threonyl-[protein] + ADP + H(+)</text>
        <dbReference type="Rhea" id="RHEA:46608"/>
        <dbReference type="Rhea" id="RHEA-COMP:11060"/>
        <dbReference type="Rhea" id="RHEA-COMP:11605"/>
        <dbReference type="ChEBI" id="CHEBI:15378"/>
        <dbReference type="ChEBI" id="CHEBI:30013"/>
        <dbReference type="ChEBI" id="CHEBI:30616"/>
        <dbReference type="ChEBI" id="CHEBI:61977"/>
        <dbReference type="ChEBI" id="CHEBI:456216"/>
        <dbReference type="EC" id="2.7.11.1"/>
    </reaction>
</comment>
<evidence type="ECO:0000256" key="2">
    <source>
        <dbReference type="ARBA" id="ARBA00004340"/>
    </source>
</evidence>
<evidence type="ECO:0000256" key="14">
    <source>
        <dbReference type="ARBA" id="ARBA00047899"/>
    </source>
</evidence>
<keyword evidence="10" id="KW-0418">Kinase</keyword>
<evidence type="ECO:0000313" key="19">
    <source>
        <dbReference type="Proteomes" id="UP000698800"/>
    </source>
</evidence>
<dbReference type="SMART" id="SM00220">
    <property type="entry name" value="S_TKc"/>
    <property type="match status" value="1"/>
</dbReference>
<dbReference type="GO" id="GO:0005524">
    <property type="term" value="F:ATP binding"/>
    <property type="evidence" value="ECO:0007669"/>
    <property type="project" value="UniProtKB-UniRule"/>
</dbReference>
<dbReference type="EC" id="2.7.11.1" evidence="4"/>
<dbReference type="PROSITE" id="PS50011">
    <property type="entry name" value="PROTEIN_KINASE_DOM"/>
    <property type="match status" value="1"/>
</dbReference>
<organism evidence="18 19">
    <name type="scientific">Glutinoglossum americanum</name>
    <dbReference type="NCBI Taxonomy" id="1670608"/>
    <lineage>
        <taxon>Eukaryota</taxon>
        <taxon>Fungi</taxon>
        <taxon>Dikarya</taxon>
        <taxon>Ascomycota</taxon>
        <taxon>Pezizomycotina</taxon>
        <taxon>Geoglossomycetes</taxon>
        <taxon>Geoglossales</taxon>
        <taxon>Geoglossaceae</taxon>
        <taxon>Glutinoglossum</taxon>
    </lineage>
</organism>
<evidence type="ECO:0000256" key="8">
    <source>
        <dbReference type="ARBA" id="ARBA00022679"/>
    </source>
</evidence>
<gene>
    <name evidence="18" type="ORF">FGG08_003989</name>
</gene>
<dbReference type="InterPro" id="IPR008266">
    <property type="entry name" value="Tyr_kinase_AS"/>
</dbReference>
<dbReference type="SUPFAM" id="SSF56112">
    <property type="entry name" value="Protein kinase-like (PK-like)"/>
    <property type="match status" value="1"/>
</dbReference>
<evidence type="ECO:0000256" key="16">
    <source>
        <dbReference type="PROSITE-ProRule" id="PRU10141"/>
    </source>
</evidence>
<evidence type="ECO:0000256" key="1">
    <source>
        <dbReference type="ARBA" id="ARBA00003747"/>
    </source>
</evidence>
<comment type="caution">
    <text evidence="18">The sequence shown here is derived from an EMBL/GenBank/DDBJ whole genome shotgun (WGS) entry which is preliminary data.</text>
</comment>
<dbReference type="Gene3D" id="1.10.510.10">
    <property type="entry name" value="Transferase(Phosphotransferase) domain 1"/>
    <property type="match status" value="1"/>
</dbReference>
<dbReference type="AlphaFoldDB" id="A0A9P8I5Y7"/>
<proteinExistence type="predicted"/>
<dbReference type="OrthoDB" id="8596411at2759"/>
<evidence type="ECO:0000256" key="4">
    <source>
        <dbReference type="ARBA" id="ARBA00012513"/>
    </source>
</evidence>
<dbReference type="EMBL" id="JAGHQL010000076">
    <property type="protein sequence ID" value="KAH0541514.1"/>
    <property type="molecule type" value="Genomic_DNA"/>
</dbReference>
<keyword evidence="7" id="KW-0723">Serine/threonine-protein kinase</keyword>
<dbReference type="Pfam" id="PF00069">
    <property type="entry name" value="Pkinase"/>
    <property type="match status" value="1"/>
</dbReference>
<comment type="subcellular location">
    <subcellularLocation>
        <location evidence="2">Host cell</location>
    </subcellularLocation>
</comment>
<evidence type="ECO:0000256" key="5">
    <source>
        <dbReference type="ARBA" id="ARBA00013948"/>
    </source>
</evidence>